<name>A0ABS5CJP2_9BACL</name>
<accession>A0ABS5CJP2</accession>
<protein>
    <submittedName>
        <fullName evidence="2">Glycosyltransferase family 2 protein</fullName>
    </submittedName>
</protein>
<feature type="domain" description="Glycosyltransferase 2-like" evidence="1">
    <location>
        <begin position="5"/>
        <end position="125"/>
    </location>
</feature>
<gene>
    <name evidence="2" type="ORF">I8J30_25635</name>
</gene>
<dbReference type="InterPro" id="IPR001173">
    <property type="entry name" value="Glyco_trans_2-like"/>
</dbReference>
<comment type="caution">
    <text evidence="2">The sequence shown here is derived from an EMBL/GenBank/DDBJ whole genome shotgun (WGS) entry which is preliminary data.</text>
</comment>
<keyword evidence="3" id="KW-1185">Reference proteome</keyword>
<dbReference type="Gene3D" id="3.90.550.10">
    <property type="entry name" value="Spore Coat Polysaccharide Biosynthesis Protein SpsA, Chain A"/>
    <property type="match status" value="1"/>
</dbReference>
<evidence type="ECO:0000259" key="1">
    <source>
        <dbReference type="Pfam" id="PF00535"/>
    </source>
</evidence>
<dbReference type="PANTHER" id="PTHR43685:SF2">
    <property type="entry name" value="GLYCOSYLTRANSFERASE 2-LIKE DOMAIN-CONTAINING PROTEIN"/>
    <property type="match status" value="1"/>
</dbReference>
<dbReference type="Proteomes" id="UP000673394">
    <property type="component" value="Unassembled WGS sequence"/>
</dbReference>
<dbReference type="InterPro" id="IPR029044">
    <property type="entry name" value="Nucleotide-diphossugar_trans"/>
</dbReference>
<dbReference type="InterPro" id="IPR050834">
    <property type="entry name" value="Glycosyltransf_2"/>
</dbReference>
<dbReference type="CDD" id="cd00761">
    <property type="entry name" value="Glyco_tranf_GTA_type"/>
    <property type="match status" value="1"/>
</dbReference>
<dbReference type="SUPFAM" id="SSF53448">
    <property type="entry name" value="Nucleotide-diphospho-sugar transferases"/>
    <property type="match status" value="1"/>
</dbReference>
<reference evidence="2 3" key="1">
    <citation type="submission" date="2021-04" db="EMBL/GenBank/DDBJ databases">
        <title>Paenibacillus sp. DLE-14 whole genome sequence.</title>
        <authorList>
            <person name="Ham Y.J."/>
        </authorList>
    </citation>
    <scope>NUCLEOTIDE SEQUENCE [LARGE SCALE GENOMIC DNA]</scope>
    <source>
        <strain evidence="2 3">DLE-14</strain>
    </source>
</reference>
<dbReference type="Pfam" id="PF00535">
    <property type="entry name" value="Glycos_transf_2"/>
    <property type="match status" value="1"/>
</dbReference>
<dbReference type="RefSeq" id="WP_210662993.1">
    <property type="nucleotide sequence ID" value="NZ_JAGKSP010000015.1"/>
</dbReference>
<proteinExistence type="predicted"/>
<dbReference type="PANTHER" id="PTHR43685">
    <property type="entry name" value="GLYCOSYLTRANSFERASE"/>
    <property type="match status" value="1"/>
</dbReference>
<organism evidence="2 3">
    <name type="scientific">Paenibacillus lignilyticus</name>
    <dbReference type="NCBI Taxonomy" id="1172615"/>
    <lineage>
        <taxon>Bacteria</taxon>
        <taxon>Bacillati</taxon>
        <taxon>Bacillota</taxon>
        <taxon>Bacilli</taxon>
        <taxon>Bacillales</taxon>
        <taxon>Paenibacillaceae</taxon>
        <taxon>Paenibacillus</taxon>
    </lineage>
</organism>
<evidence type="ECO:0000313" key="2">
    <source>
        <dbReference type="EMBL" id="MBP3966089.1"/>
    </source>
</evidence>
<sequence length="254" mass="29671">MLKVSCILTSYNRPVMIRDAIASVLDQSYPHWELWIVDDHSNQETQDVIHAIASTDSRIQIIQSGVSHQDRRKTTRYATCINMAIPRITGDLVTYLTDDDIYYPERFARMVEAFEINEHIHIVYGKQCFAVIVDDQIHKSGIRPLVGITREPIEKIDHNSIMHRTSCFQLVPAWNDDPSIWAWADAVFFQQLAAHWDFHPVDFVTDEHRYHENSIQAKHNRQEKVYLGITESSKNNSKRRNRVDALIDLLFRKK</sequence>
<evidence type="ECO:0000313" key="3">
    <source>
        <dbReference type="Proteomes" id="UP000673394"/>
    </source>
</evidence>
<dbReference type="EMBL" id="JAGKSP010000015">
    <property type="protein sequence ID" value="MBP3966089.1"/>
    <property type="molecule type" value="Genomic_DNA"/>
</dbReference>